<dbReference type="InterPro" id="IPR025701">
    <property type="entry name" value="UBQ-conjugat_E2_E"/>
</dbReference>
<evidence type="ECO:0000313" key="1">
    <source>
        <dbReference type="EMBL" id="TPP04961.1"/>
    </source>
</evidence>
<reference evidence="1 2" key="1">
    <citation type="submission" date="2019-06" db="EMBL/GenBank/DDBJ databases">
        <title>Rhizobium sp. CL12 isolated from roots of soybean.</title>
        <authorList>
            <person name="Wang C."/>
        </authorList>
    </citation>
    <scope>NUCLEOTIDE SEQUENCE [LARGE SCALE GENOMIC DNA]</scope>
    <source>
        <strain evidence="1 2">CL12</strain>
    </source>
</reference>
<accession>A0A504UDN5</accession>
<protein>
    <recommendedName>
        <fullName evidence="3">E2 family protein E</fullName>
    </recommendedName>
</protein>
<dbReference type="Proteomes" id="UP000316429">
    <property type="component" value="Unassembled WGS sequence"/>
</dbReference>
<organism evidence="1 2">
    <name type="scientific">Rhizobium glycinendophyticum</name>
    <dbReference type="NCBI Taxonomy" id="2589807"/>
    <lineage>
        <taxon>Bacteria</taxon>
        <taxon>Pseudomonadati</taxon>
        <taxon>Pseudomonadota</taxon>
        <taxon>Alphaproteobacteria</taxon>
        <taxon>Hyphomicrobiales</taxon>
        <taxon>Rhizobiaceae</taxon>
        <taxon>Rhizobium/Agrobacterium group</taxon>
        <taxon>Rhizobium</taxon>
    </lineage>
</organism>
<evidence type="ECO:0000313" key="2">
    <source>
        <dbReference type="Proteomes" id="UP000316429"/>
    </source>
</evidence>
<comment type="caution">
    <text evidence="1">The sequence shown here is derived from an EMBL/GenBank/DDBJ whole genome shotgun (WGS) entry which is preliminary data.</text>
</comment>
<dbReference type="AlphaFoldDB" id="A0A504UDN5"/>
<dbReference type="RefSeq" id="WP_077981958.1">
    <property type="nucleotide sequence ID" value="NZ_VFYP01000006.1"/>
</dbReference>
<sequence>MPGVLDMQLDQLRERFGDVQTRQLPSGTTLVTVPGVRLPEGWSKSSTTIRFIVPPGYPFAQLDCFWADSDLLLAHGGPPQNSAPTPVPETVEPALWFSWHLTGPWNPNRDTLSTWMNVIIDRMRQVQ</sequence>
<dbReference type="OrthoDB" id="512401at2"/>
<dbReference type="Pfam" id="PF14462">
    <property type="entry name" value="Prok-E2_E"/>
    <property type="match status" value="1"/>
</dbReference>
<keyword evidence="2" id="KW-1185">Reference proteome</keyword>
<name>A0A504UDN5_9HYPH</name>
<dbReference type="EMBL" id="VFYP01000006">
    <property type="protein sequence ID" value="TPP04961.1"/>
    <property type="molecule type" value="Genomic_DNA"/>
</dbReference>
<gene>
    <name evidence="1" type="ORF">FJQ55_21275</name>
</gene>
<proteinExistence type="predicted"/>
<evidence type="ECO:0008006" key="3">
    <source>
        <dbReference type="Google" id="ProtNLM"/>
    </source>
</evidence>